<feature type="transmembrane region" description="Helical" evidence="5">
    <location>
        <begin position="177"/>
        <end position="195"/>
    </location>
</feature>
<dbReference type="CDD" id="cd07042">
    <property type="entry name" value="STAS_SulP_like_sulfate_transporter"/>
    <property type="match status" value="1"/>
</dbReference>
<sequence length="331" mass="37525">MPFLELRVSMLVGSSIVQQQKYLEKSDPETAIIIAGLITFFVGILTLIIGIFRLGFIDSVLFRALLRGFISAVAIVIIIELGFISRKIHLYRGEAHRLTTVVSFSSFIFLLLSAALKSRYSRRYPWVQFIPEILIYGIIFTILCAIFKWDMDGHIQGGGFPSFQIPTPSHKIHILDYFQTAVLISIVGFVESLWLPKLMRQNIIILFFQGFPAYGGMTRSSINDRAGAKTQFSGAFNTGQLNDRLRQLEAFGDMSVHPSEEARLSPVEKVIFDIEIMEDLDASAAQILTEIVETYHSRNANVFFVKLRENQKKLFVRSGLWNKVGEDHFFG</sequence>
<dbReference type="Proteomes" id="UP000789405">
    <property type="component" value="Unassembled WGS sequence"/>
</dbReference>
<evidence type="ECO:0000313" key="8">
    <source>
        <dbReference type="Proteomes" id="UP000789405"/>
    </source>
</evidence>
<keyword evidence="3 5" id="KW-1133">Transmembrane helix</keyword>
<evidence type="ECO:0000256" key="3">
    <source>
        <dbReference type="ARBA" id="ARBA00022989"/>
    </source>
</evidence>
<feature type="transmembrane region" description="Helical" evidence="5">
    <location>
        <begin position="96"/>
        <end position="117"/>
    </location>
</feature>
<dbReference type="InterPro" id="IPR011547">
    <property type="entry name" value="SLC26A/SulP_dom"/>
</dbReference>
<accession>A0A9N9E694</accession>
<comment type="caution">
    <text evidence="7">The sequence shown here is derived from an EMBL/GenBank/DDBJ whole genome shotgun (WGS) entry which is preliminary data.</text>
</comment>
<comment type="subcellular location">
    <subcellularLocation>
        <location evidence="1">Membrane</location>
        <topology evidence="1">Multi-pass membrane protein</topology>
    </subcellularLocation>
</comment>
<evidence type="ECO:0000313" key="7">
    <source>
        <dbReference type="EMBL" id="CAG8661432.1"/>
    </source>
</evidence>
<dbReference type="PANTHER" id="PTHR11814">
    <property type="entry name" value="SULFATE TRANSPORTER"/>
    <property type="match status" value="1"/>
</dbReference>
<feature type="transmembrane region" description="Helical" evidence="5">
    <location>
        <begin position="64"/>
        <end position="84"/>
    </location>
</feature>
<protein>
    <submittedName>
        <fullName evidence="7">904_t:CDS:1</fullName>
    </submittedName>
</protein>
<evidence type="ECO:0000259" key="6">
    <source>
        <dbReference type="PROSITE" id="PS50801"/>
    </source>
</evidence>
<dbReference type="Pfam" id="PF00916">
    <property type="entry name" value="Sulfate_transp"/>
    <property type="match status" value="1"/>
</dbReference>
<keyword evidence="8" id="KW-1185">Reference proteome</keyword>
<reference evidence="7" key="1">
    <citation type="submission" date="2021-06" db="EMBL/GenBank/DDBJ databases">
        <authorList>
            <person name="Kallberg Y."/>
            <person name="Tangrot J."/>
            <person name="Rosling A."/>
        </authorList>
    </citation>
    <scope>NUCLEOTIDE SEQUENCE</scope>
    <source>
        <strain evidence="7">MA453B</strain>
    </source>
</reference>
<gene>
    <name evidence="7" type="ORF">DERYTH_LOCUS10735</name>
</gene>
<feature type="transmembrane region" description="Helical" evidence="5">
    <location>
        <begin position="129"/>
        <end position="149"/>
    </location>
</feature>
<dbReference type="EMBL" id="CAJVPY010006371">
    <property type="protein sequence ID" value="CAG8661432.1"/>
    <property type="molecule type" value="Genomic_DNA"/>
</dbReference>
<dbReference type="Gene3D" id="3.30.750.24">
    <property type="entry name" value="STAS domain"/>
    <property type="match status" value="1"/>
</dbReference>
<feature type="transmembrane region" description="Helical" evidence="5">
    <location>
        <begin position="31"/>
        <end position="52"/>
    </location>
</feature>
<evidence type="ECO:0000256" key="5">
    <source>
        <dbReference type="SAM" id="Phobius"/>
    </source>
</evidence>
<dbReference type="GO" id="GO:0016020">
    <property type="term" value="C:membrane"/>
    <property type="evidence" value="ECO:0007669"/>
    <property type="project" value="UniProtKB-SubCell"/>
</dbReference>
<evidence type="ECO:0000256" key="1">
    <source>
        <dbReference type="ARBA" id="ARBA00004141"/>
    </source>
</evidence>
<name>A0A9N9E694_9GLOM</name>
<dbReference type="GO" id="GO:0055085">
    <property type="term" value="P:transmembrane transport"/>
    <property type="evidence" value="ECO:0007669"/>
    <property type="project" value="InterPro"/>
</dbReference>
<evidence type="ECO:0000256" key="2">
    <source>
        <dbReference type="ARBA" id="ARBA00022692"/>
    </source>
</evidence>
<dbReference type="AlphaFoldDB" id="A0A9N9E694"/>
<dbReference type="SUPFAM" id="SSF52091">
    <property type="entry name" value="SpoIIaa-like"/>
    <property type="match status" value="1"/>
</dbReference>
<organism evidence="7 8">
    <name type="scientific">Dentiscutata erythropus</name>
    <dbReference type="NCBI Taxonomy" id="1348616"/>
    <lineage>
        <taxon>Eukaryota</taxon>
        <taxon>Fungi</taxon>
        <taxon>Fungi incertae sedis</taxon>
        <taxon>Mucoromycota</taxon>
        <taxon>Glomeromycotina</taxon>
        <taxon>Glomeromycetes</taxon>
        <taxon>Diversisporales</taxon>
        <taxon>Gigasporaceae</taxon>
        <taxon>Dentiscutata</taxon>
    </lineage>
</organism>
<keyword evidence="4 5" id="KW-0472">Membrane</keyword>
<dbReference type="OrthoDB" id="427213at2759"/>
<dbReference type="InterPro" id="IPR001902">
    <property type="entry name" value="SLC26A/SulP_fam"/>
</dbReference>
<dbReference type="Pfam" id="PF01740">
    <property type="entry name" value="STAS"/>
    <property type="match status" value="1"/>
</dbReference>
<dbReference type="PROSITE" id="PS50801">
    <property type="entry name" value="STAS"/>
    <property type="match status" value="1"/>
</dbReference>
<evidence type="ECO:0000256" key="4">
    <source>
        <dbReference type="ARBA" id="ARBA00023136"/>
    </source>
</evidence>
<dbReference type="InterPro" id="IPR002645">
    <property type="entry name" value="STAS_dom"/>
</dbReference>
<feature type="domain" description="STAS" evidence="6">
    <location>
        <begin position="237"/>
        <end position="331"/>
    </location>
</feature>
<proteinExistence type="predicted"/>
<dbReference type="InterPro" id="IPR036513">
    <property type="entry name" value="STAS_dom_sf"/>
</dbReference>
<keyword evidence="2 5" id="KW-0812">Transmembrane</keyword>